<dbReference type="Gene3D" id="3.50.50.60">
    <property type="entry name" value="FAD/NAD(P)-binding domain"/>
    <property type="match status" value="1"/>
</dbReference>
<dbReference type="SUPFAM" id="SSF51905">
    <property type="entry name" value="FAD/NAD(P)-binding domain"/>
    <property type="match status" value="1"/>
</dbReference>
<dbReference type="Pfam" id="PF05199">
    <property type="entry name" value="GMC_oxred_C"/>
    <property type="match status" value="1"/>
</dbReference>
<proteinExistence type="inferred from homology"/>
<dbReference type="RefSeq" id="WP_229836461.1">
    <property type="nucleotide sequence ID" value="NZ_BMZS01000002.1"/>
</dbReference>
<feature type="domain" description="Glucose-methanol-choline oxidoreductase N-terminal" evidence="7">
    <location>
        <begin position="74"/>
        <end position="97"/>
    </location>
</feature>
<evidence type="ECO:0000256" key="6">
    <source>
        <dbReference type="RuleBase" id="RU003968"/>
    </source>
</evidence>
<dbReference type="GO" id="GO:0016614">
    <property type="term" value="F:oxidoreductase activity, acting on CH-OH group of donors"/>
    <property type="evidence" value="ECO:0007669"/>
    <property type="project" value="InterPro"/>
</dbReference>
<evidence type="ECO:0000256" key="4">
    <source>
        <dbReference type="ARBA" id="ARBA00022827"/>
    </source>
</evidence>
<feature type="binding site" evidence="5">
    <location>
        <position position="76"/>
    </location>
    <ligand>
        <name>FAD</name>
        <dbReference type="ChEBI" id="CHEBI:57692"/>
    </ligand>
</feature>
<dbReference type="Pfam" id="PF00732">
    <property type="entry name" value="GMC_oxred_N"/>
    <property type="match status" value="1"/>
</dbReference>
<reference evidence="9" key="1">
    <citation type="journal article" date="2014" name="Int. J. Syst. Evol. Microbiol.">
        <title>Complete genome sequence of Corynebacterium casei LMG S-19264T (=DSM 44701T), isolated from a smear-ripened cheese.</title>
        <authorList>
            <consortium name="US DOE Joint Genome Institute (JGI-PGF)"/>
            <person name="Walter F."/>
            <person name="Albersmeier A."/>
            <person name="Kalinowski J."/>
            <person name="Ruckert C."/>
        </authorList>
    </citation>
    <scope>NUCLEOTIDE SEQUENCE</scope>
    <source>
        <strain evidence="9">KCTC 42651</strain>
    </source>
</reference>
<reference evidence="9" key="2">
    <citation type="submission" date="2020-09" db="EMBL/GenBank/DDBJ databases">
        <authorList>
            <person name="Sun Q."/>
            <person name="Kim S."/>
        </authorList>
    </citation>
    <scope>NUCLEOTIDE SEQUENCE</scope>
    <source>
        <strain evidence="9">KCTC 42651</strain>
    </source>
</reference>
<feature type="domain" description="Glucose-methanol-choline oxidoreductase N-terminal" evidence="8">
    <location>
        <begin position="246"/>
        <end position="260"/>
    </location>
</feature>
<keyword evidence="10" id="KW-1185">Reference proteome</keyword>
<dbReference type="InterPro" id="IPR012132">
    <property type="entry name" value="GMC_OxRdtase"/>
</dbReference>
<evidence type="ECO:0000256" key="5">
    <source>
        <dbReference type="PIRSR" id="PIRSR000137-2"/>
    </source>
</evidence>
<evidence type="ECO:0000259" key="7">
    <source>
        <dbReference type="PROSITE" id="PS00623"/>
    </source>
</evidence>
<organism evidence="9 10">
    <name type="scientific">Thalassobaculum fulvum</name>
    <dbReference type="NCBI Taxonomy" id="1633335"/>
    <lineage>
        <taxon>Bacteria</taxon>
        <taxon>Pseudomonadati</taxon>
        <taxon>Pseudomonadota</taxon>
        <taxon>Alphaproteobacteria</taxon>
        <taxon>Rhodospirillales</taxon>
        <taxon>Thalassobaculaceae</taxon>
        <taxon>Thalassobaculum</taxon>
    </lineage>
</organism>
<evidence type="ECO:0000256" key="3">
    <source>
        <dbReference type="ARBA" id="ARBA00022630"/>
    </source>
</evidence>
<evidence type="ECO:0000259" key="8">
    <source>
        <dbReference type="PROSITE" id="PS00624"/>
    </source>
</evidence>
<evidence type="ECO:0000256" key="1">
    <source>
        <dbReference type="ARBA" id="ARBA00001974"/>
    </source>
</evidence>
<evidence type="ECO:0000313" key="10">
    <source>
        <dbReference type="Proteomes" id="UP000630353"/>
    </source>
</evidence>
<dbReference type="PROSITE" id="PS00624">
    <property type="entry name" value="GMC_OXRED_2"/>
    <property type="match status" value="1"/>
</dbReference>
<dbReference type="GO" id="GO:0050660">
    <property type="term" value="F:flavin adenine dinucleotide binding"/>
    <property type="evidence" value="ECO:0007669"/>
    <property type="project" value="InterPro"/>
</dbReference>
<keyword evidence="4 5" id="KW-0274">FAD</keyword>
<sequence>MVGAGSAGCVLANRLSQDPRIRVLVLEAGGSDAHPYVRAPVGFLKTFQDPRFNWCYTTEPGPGVDGRAIFFPRGKVLGGSSSINGHLYVRGQARDFDTWAQMGNRGWSYDDVLPYFRRAEDRSSGADDFHGSGGPQHVSDIHERHPVCEAFIAGAEQAGVPRNPDYNGAVQEGVGYYQRTIRKGRRHSAATGFLHPVRNRPNLRVETGAHVLRIDVEDGRATGVTWRQHGKVHRSRAGAEVVLAAGAINTPHLLQLSGIGPAGLLRDLGIPVLRDLAGVGAGLQDHYAVRVVHRVTGSATLNERARGPRLWWEIARWLATGGGLLAFSPAHVGAFVRSRPELELPDLQFVFTPASYTDGVVGQLQREPGMTLGVWQMRPESRGHVRARSADPDAPPAIQPNYLADEIDRRSIVEGLRWGRRLLASPALEGYRGPETLPGAAVRSDDELLAYARAKGATVYHAIGTCRMGTDPEAVVGPDLRVRGLEGLRVVDASVMPTMVSANTNAATLMIAEKASDMIREAARTGAGRPASGTGTEHS</sequence>
<dbReference type="InterPro" id="IPR036188">
    <property type="entry name" value="FAD/NAD-bd_sf"/>
</dbReference>
<evidence type="ECO:0000256" key="2">
    <source>
        <dbReference type="ARBA" id="ARBA00010790"/>
    </source>
</evidence>
<dbReference type="PANTHER" id="PTHR11552:SF147">
    <property type="entry name" value="CHOLINE DEHYDROGENASE, MITOCHONDRIAL"/>
    <property type="match status" value="1"/>
</dbReference>
<keyword evidence="3 6" id="KW-0285">Flavoprotein</keyword>
<dbReference type="Gene3D" id="3.30.560.10">
    <property type="entry name" value="Glucose Oxidase, domain 3"/>
    <property type="match status" value="1"/>
</dbReference>
<gene>
    <name evidence="9" type="ORF">GCM10017083_11850</name>
</gene>
<dbReference type="AlphaFoldDB" id="A0A918XQT9"/>
<dbReference type="InterPro" id="IPR000172">
    <property type="entry name" value="GMC_OxRdtase_N"/>
</dbReference>
<dbReference type="PANTHER" id="PTHR11552">
    <property type="entry name" value="GLUCOSE-METHANOL-CHOLINE GMC OXIDOREDUCTASE"/>
    <property type="match status" value="1"/>
</dbReference>
<dbReference type="PIRSF" id="PIRSF000137">
    <property type="entry name" value="Alcohol_oxidase"/>
    <property type="match status" value="1"/>
</dbReference>
<dbReference type="Proteomes" id="UP000630353">
    <property type="component" value="Unassembled WGS sequence"/>
</dbReference>
<dbReference type="EMBL" id="BMZS01000002">
    <property type="protein sequence ID" value="GHD44438.1"/>
    <property type="molecule type" value="Genomic_DNA"/>
</dbReference>
<comment type="similarity">
    <text evidence="2 6">Belongs to the GMC oxidoreductase family.</text>
</comment>
<dbReference type="InterPro" id="IPR007867">
    <property type="entry name" value="GMC_OxRtase_C"/>
</dbReference>
<dbReference type="PROSITE" id="PS00623">
    <property type="entry name" value="GMC_OXRED_1"/>
    <property type="match status" value="1"/>
</dbReference>
<feature type="binding site" evidence="5">
    <location>
        <position position="211"/>
    </location>
    <ligand>
        <name>FAD</name>
        <dbReference type="ChEBI" id="CHEBI:57692"/>
    </ligand>
</feature>
<protein>
    <submittedName>
        <fullName evidence="9">Choline dehydrogenase</fullName>
    </submittedName>
</protein>
<name>A0A918XQT9_9PROT</name>
<accession>A0A918XQT9</accession>
<comment type="caution">
    <text evidence="9">The sequence shown here is derived from an EMBL/GenBank/DDBJ whole genome shotgun (WGS) entry which is preliminary data.</text>
</comment>
<comment type="cofactor">
    <cofactor evidence="1 5">
        <name>FAD</name>
        <dbReference type="ChEBI" id="CHEBI:57692"/>
    </cofactor>
</comment>
<dbReference type="SUPFAM" id="SSF54373">
    <property type="entry name" value="FAD-linked reductases, C-terminal domain"/>
    <property type="match status" value="1"/>
</dbReference>
<evidence type="ECO:0000313" key="9">
    <source>
        <dbReference type="EMBL" id="GHD44438.1"/>
    </source>
</evidence>